<dbReference type="Proteomes" id="UP000050791">
    <property type="component" value="Unassembled WGS sequence"/>
</dbReference>
<feature type="transmembrane region" description="Helical" evidence="1">
    <location>
        <begin position="261"/>
        <end position="286"/>
    </location>
</feature>
<dbReference type="AlphaFoldDB" id="A0AA85BZR0"/>
<keyword evidence="1" id="KW-0812">Transmembrane</keyword>
<keyword evidence="1" id="KW-0472">Membrane</keyword>
<keyword evidence="1" id="KW-1133">Transmembrane helix</keyword>
<sequence>MRHNFSFGLSISLYLFIVLLHNFLDCQDLCEQSQLLLDEKVVRETSSYKYSYNNYYAQRIRLNQPHPVINGNFEKILNNQVGLPTFPFRYYGNYINHIIISDNEIKMRKEKEFGKISNHIAGIVYSDFEVLGGNEYNAVRMSFEGKINDTQIVAKITNLIYPSGRISIYYENISMEIEESKRQSKISHTFVCGSKICSTYNSINACQNSKTSNAACIWCERINVCIDSNDEDTNDLKINDCRIEKVIADVHEETKQNKSSLYLYVIIPLAICLCLLCIGFLIGMGFRRRQRSYE</sequence>
<accession>A0AA85BZR0</accession>
<keyword evidence="2" id="KW-0732">Signal</keyword>
<evidence type="ECO:0000313" key="4">
    <source>
        <dbReference type="WBParaSite" id="SMTH1_90630.2"/>
    </source>
</evidence>
<protein>
    <recommendedName>
        <fullName evidence="5">Egg protein CP391S-like protein</fullName>
    </recommendedName>
</protein>
<proteinExistence type="predicted"/>
<evidence type="ECO:0000256" key="1">
    <source>
        <dbReference type="SAM" id="Phobius"/>
    </source>
</evidence>
<reference evidence="4" key="1">
    <citation type="submission" date="2023-11" db="UniProtKB">
        <authorList>
            <consortium name="WormBaseParasite"/>
        </authorList>
    </citation>
    <scope>IDENTIFICATION</scope>
</reference>
<name>A0AA85BZR0_9TREM</name>
<organism evidence="3 4">
    <name type="scientific">Schistosoma mattheei</name>
    <dbReference type="NCBI Taxonomy" id="31246"/>
    <lineage>
        <taxon>Eukaryota</taxon>
        <taxon>Metazoa</taxon>
        <taxon>Spiralia</taxon>
        <taxon>Lophotrochozoa</taxon>
        <taxon>Platyhelminthes</taxon>
        <taxon>Trematoda</taxon>
        <taxon>Digenea</taxon>
        <taxon>Strigeidida</taxon>
        <taxon>Schistosomatoidea</taxon>
        <taxon>Schistosomatidae</taxon>
        <taxon>Schistosoma</taxon>
    </lineage>
</organism>
<evidence type="ECO:0000256" key="2">
    <source>
        <dbReference type="SAM" id="SignalP"/>
    </source>
</evidence>
<feature type="chain" id="PRO_5041702039" description="Egg protein CP391S-like protein" evidence="2">
    <location>
        <begin position="27"/>
        <end position="294"/>
    </location>
</feature>
<evidence type="ECO:0000313" key="3">
    <source>
        <dbReference type="Proteomes" id="UP000050791"/>
    </source>
</evidence>
<dbReference type="WBParaSite" id="SMTH1_90630.2">
    <property type="protein sequence ID" value="SMTH1_90630.2"/>
    <property type="gene ID" value="SMTH1_90630"/>
</dbReference>
<feature type="signal peptide" evidence="2">
    <location>
        <begin position="1"/>
        <end position="26"/>
    </location>
</feature>
<evidence type="ECO:0008006" key="5">
    <source>
        <dbReference type="Google" id="ProtNLM"/>
    </source>
</evidence>